<name>A0A365P403_9FLAO</name>
<dbReference type="InterPro" id="IPR029063">
    <property type="entry name" value="SAM-dependent_MTases_sf"/>
</dbReference>
<proteinExistence type="predicted"/>
<organism evidence="1 2">
    <name type="scientific">Flavobacterium tibetense</name>
    <dbReference type="NCBI Taxonomy" id="2233533"/>
    <lineage>
        <taxon>Bacteria</taxon>
        <taxon>Pseudomonadati</taxon>
        <taxon>Bacteroidota</taxon>
        <taxon>Flavobacteriia</taxon>
        <taxon>Flavobacteriales</taxon>
        <taxon>Flavobacteriaceae</taxon>
        <taxon>Flavobacterium</taxon>
    </lineage>
</organism>
<accession>A0A365P403</accession>
<reference evidence="1 2" key="1">
    <citation type="submission" date="2018-06" db="EMBL/GenBank/DDBJ databases">
        <title>Flavobacterium tibetense sp. nov., isolated from a wetland YonghuCo on Tibetan Plateau.</title>
        <authorList>
            <person name="Xing P."/>
            <person name="Phurbu D."/>
            <person name="Lu H."/>
        </authorList>
    </citation>
    <scope>NUCLEOTIDE SEQUENCE [LARGE SCALE GENOMIC DNA]</scope>
    <source>
        <strain evidence="1 2">YH5</strain>
    </source>
</reference>
<protein>
    <recommendedName>
        <fullName evidence="3">Class I SAM-dependent methyltransferase</fullName>
    </recommendedName>
</protein>
<evidence type="ECO:0000313" key="2">
    <source>
        <dbReference type="Proteomes" id="UP000253319"/>
    </source>
</evidence>
<dbReference type="SUPFAM" id="SSF53335">
    <property type="entry name" value="S-adenosyl-L-methionine-dependent methyltransferases"/>
    <property type="match status" value="1"/>
</dbReference>
<comment type="caution">
    <text evidence="1">The sequence shown here is derived from an EMBL/GenBank/DDBJ whole genome shotgun (WGS) entry which is preliminary data.</text>
</comment>
<dbReference type="Gene3D" id="3.40.50.150">
    <property type="entry name" value="Vaccinia Virus protein VP39"/>
    <property type="match status" value="1"/>
</dbReference>
<dbReference type="EMBL" id="QLST01000003">
    <property type="protein sequence ID" value="RBA29139.1"/>
    <property type="molecule type" value="Genomic_DNA"/>
</dbReference>
<evidence type="ECO:0000313" key="1">
    <source>
        <dbReference type="EMBL" id="RBA29139.1"/>
    </source>
</evidence>
<dbReference type="Proteomes" id="UP000253319">
    <property type="component" value="Unassembled WGS sequence"/>
</dbReference>
<evidence type="ECO:0008006" key="3">
    <source>
        <dbReference type="Google" id="ProtNLM"/>
    </source>
</evidence>
<gene>
    <name evidence="1" type="ORF">DPN68_02955</name>
</gene>
<sequence>MKMIQENTLKLKEQKQSDIARWKNDTELYEDWNERTAILGSYVQPSAKVIEFGAGNMCLKSILPSSCEYTPSDIVKRSENTIVCDLNQPIAFDLSKYDTAVFSGVLEYVYDIDTVFKQIEPHVPHVILSYACSDVCNHNRLVHGWLSDYTKEEIRAIFSKYNYSVLNEQEWRQQTIFELRKK</sequence>
<keyword evidence="2" id="KW-1185">Reference proteome</keyword>
<dbReference type="AlphaFoldDB" id="A0A365P403"/>
<dbReference type="Pfam" id="PF13489">
    <property type="entry name" value="Methyltransf_23"/>
    <property type="match status" value="1"/>
</dbReference>